<comment type="caution">
    <text evidence="3">The sequence shown here is derived from an EMBL/GenBank/DDBJ whole genome shotgun (WGS) entry which is preliminary data.</text>
</comment>
<sequence>MRNLLFTLLIAGGGLTMVSPAGSQTSQQPSQPTDLDPGQCGAGGMGCTPDDVQKWMDKGNELANLSSADLSQYAYACTKHPEWKDDCETDPGKVLRRLGITDYQ</sequence>
<evidence type="ECO:0000256" key="2">
    <source>
        <dbReference type="SAM" id="SignalP"/>
    </source>
</evidence>
<evidence type="ECO:0000313" key="4">
    <source>
        <dbReference type="Proteomes" id="UP000262379"/>
    </source>
</evidence>
<dbReference type="AlphaFoldDB" id="A0A371X6Y4"/>
<feature type="chain" id="PRO_5016952408" evidence="2">
    <location>
        <begin position="24"/>
        <end position="104"/>
    </location>
</feature>
<feature type="signal peptide" evidence="2">
    <location>
        <begin position="1"/>
        <end position="23"/>
    </location>
</feature>
<organism evidence="3 4">
    <name type="scientific">Mesorhizobium denitrificans</name>
    <dbReference type="NCBI Taxonomy" id="2294114"/>
    <lineage>
        <taxon>Bacteria</taxon>
        <taxon>Pseudomonadati</taxon>
        <taxon>Pseudomonadota</taxon>
        <taxon>Alphaproteobacteria</taxon>
        <taxon>Hyphomicrobiales</taxon>
        <taxon>Phyllobacteriaceae</taxon>
        <taxon>Mesorhizobium</taxon>
    </lineage>
</organism>
<reference evidence="4" key="1">
    <citation type="submission" date="2018-08" db="EMBL/GenBank/DDBJ databases">
        <authorList>
            <person name="Im W.T."/>
        </authorList>
    </citation>
    <scope>NUCLEOTIDE SEQUENCE [LARGE SCALE GENOMIC DNA]</scope>
    <source>
        <strain evidence="4">LA-28</strain>
    </source>
</reference>
<feature type="compositionally biased region" description="Low complexity" evidence="1">
    <location>
        <begin position="23"/>
        <end position="33"/>
    </location>
</feature>
<dbReference type="RefSeq" id="WP_116625449.1">
    <property type="nucleotide sequence ID" value="NZ_QURN01000017.1"/>
</dbReference>
<evidence type="ECO:0000313" key="3">
    <source>
        <dbReference type="EMBL" id="RFC64804.1"/>
    </source>
</evidence>
<dbReference type="EMBL" id="QURN01000017">
    <property type="protein sequence ID" value="RFC64804.1"/>
    <property type="molecule type" value="Genomic_DNA"/>
</dbReference>
<feature type="region of interest" description="Disordered" evidence="1">
    <location>
        <begin position="18"/>
        <end position="46"/>
    </location>
</feature>
<name>A0A371X6Y4_9HYPH</name>
<accession>A0A371X6Y4</accession>
<keyword evidence="2" id="KW-0732">Signal</keyword>
<keyword evidence="4" id="KW-1185">Reference proteome</keyword>
<proteinExistence type="predicted"/>
<protein>
    <submittedName>
        <fullName evidence="3">Uncharacterized protein</fullName>
    </submittedName>
</protein>
<gene>
    <name evidence="3" type="ORF">DY251_18770</name>
</gene>
<evidence type="ECO:0000256" key="1">
    <source>
        <dbReference type="SAM" id="MobiDB-lite"/>
    </source>
</evidence>
<dbReference type="Proteomes" id="UP000262379">
    <property type="component" value="Unassembled WGS sequence"/>
</dbReference>